<feature type="region of interest" description="Disordered" evidence="1">
    <location>
        <begin position="84"/>
        <end position="107"/>
    </location>
</feature>
<keyword evidence="3" id="KW-1185">Reference proteome</keyword>
<dbReference type="Proteomes" id="UP000324222">
    <property type="component" value="Unassembled WGS sequence"/>
</dbReference>
<name>A0A5B7IP03_PORTR</name>
<dbReference type="EMBL" id="VSRR010058532">
    <property type="protein sequence ID" value="MPC81964.1"/>
    <property type="molecule type" value="Genomic_DNA"/>
</dbReference>
<evidence type="ECO:0000313" key="2">
    <source>
        <dbReference type="EMBL" id="MPC81964.1"/>
    </source>
</evidence>
<proteinExistence type="predicted"/>
<accession>A0A5B7IP03</accession>
<gene>
    <name evidence="2" type="ORF">E2C01_076606</name>
</gene>
<comment type="caution">
    <text evidence="2">The sequence shown here is derived from an EMBL/GenBank/DDBJ whole genome shotgun (WGS) entry which is preliminary data.</text>
</comment>
<evidence type="ECO:0000313" key="3">
    <source>
        <dbReference type="Proteomes" id="UP000324222"/>
    </source>
</evidence>
<evidence type="ECO:0000256" key="1">
    <source>
        <dbReference type="SAM" id="MobiDB-lite"/>
    </source>
</evidence>
<reference evidence="2 3" key="1">
    <citation type="submission" date="2019-05" db="EMBL/GenBank/DDBJ databases">
        <title>Another draft genome of Portunus trituberculatus and its Hox gene families provides insights of decapod evolution.</title>
        <authorList>
            <person name="Jeong J.-H."/>
            <person name="Song I."/>
            <person name="Kim S."/>
            <person name="Choi T."/>
            <person name="Kim D."/>
            <person name="Ryu S."/>
            <person name="Kim W."/>
        </authorList>
    </citation>
    <scope>NUCLEOTIDE SEQUENCE [LARGE SCALE GENOMIC DNA]</scope>
    <source>
        <tissue evidence="2">Muscle</tissue>
    </source>
</reference>
<sequence length="132" mass="14176">MLLALPFRSQVLLPQPLLCPVSPSSSPIHIEQQQKQLSVSRGAFRGLTASVLVHGAVYWRQTRSNTRKSPCIDDRPTRRTVPQVVKCGDGTRPPMSVLQGSGGGGGGGGGGVYNSPITEMYFLYEGFFGDGR</sequence>
<organism evidence="2 3">
    <name type="scientific">Portunus trituberculatus</name>
    <name type="common">Swimming crab</name>
    <name type="synonym">Neptunus trituberculatus</name>
    <dbReference type="NCBI Taxonomy" id="210409"/>
    <lineage>
        <taxon>Eukaryota</taxon>
        <taxon>Metazoa</taxon>
        <taxon>Ecdysozoa</taxon>
        <taxon>Arthropoda</taxon>
        <taxon>Crustacea</taxon>
        <taxon>Multicrustacea</taxon>
        <taxon>Malacostraca</taxon>
        <taxon>Eumalacostraca</taxon>
        <taxon>Eucarida</taxon>
        <taxon>Decapoda</taxon>
        <taxon>Pleocyemata</taxon>
        <taxon>Brachyura</taxon>
        <taxon>Eubrachyura</taxon>
        <taxon>Portunoidea</taxon>
        <taxon>Portunidae</taxon>
        <taxon>Portuninae</taxon>
        <taxon>Portunus</taxon>
    </lineage>
</organism>
<protein>
    <submittedName>
        <fullName evidence="2">Uncharacterized protein</fullName>
    </submittedName>
</protein>
<dbReference type="AlphaFoldDB" id="A0A5B7IP03"/>